<protein>
    <recommendedName>
        <fullName evidence="7">Dihydrofolate synthase/folylpolyglutamate synthase</fullName>
        <ecNumber evidence="5">6.3.2.12</ecNumber>
        <ecNumber evidence="6">6.3.2.17</ecNumber>
    </recommendedName>
    <alternativeName>
        <fullName evidence="16">Folylpoly-gamma-glutamate synthetase-dihydrofolate synthetase</fullName>
    </alternativeName>
    <alternativeName>
        <fullName evidence="14">Folylpolyglutamate synthetase</fullName>
    </alternativeName>
    <alternativeName>
        <fullName evidence="15">Tetrahydrofolylpolyglutamate synthase</fullName>
    </alternativeName>
</protein>
<evidence type="ECO:0000256" key="5">
    <source>
        <dbReference type="ARBA" id="ARBA00013023"/>
    </source>
</evidence>
<evidence type="ECO:0000256" key="14">
    <source>
        <dbReference type="ARBA" id="ARBA00030048"/>
    </source>
</evidence>
<comment type="caution">
    <text evidence="23">The sequence shown here is derived from an EMBL/GenBank/DDBJ whole genome shotgun (WGS) entry which is preliminary data.</text>
</comment>
<dbReference type="EC" id="6.3.2.12" evidence="5"/>
<dbReference type="InterPro" id="IPR036565">
    <property type="entry name" value="Mur-like_cat_sf"/>
</dbReference>
<dbReference type="EMBL" id="JBHSPH010000001">
    <property type="protein sequence ID" value="MFC5860728.1"/>
    <property type="molecule type" value="Genomic_DNA"/>
</dbReference>
<keyword evidence="24" id="KW-1185">Reference proteome</keyword>
<comment type="similarity">
    <text evidence="4 21">Belongs to the folylpolyglutamate synthase family.</text>
</comment>
<evidence type="ECO:0000259" key="22">
    <source>
        <dbReference type="Pfam" id="PF02875"/>
    </source>
</evidence>
<keyword evidence="8 21" id="KW-0436">Ligase</keyword>
<name>A0ABW1ECL2_9BACT</name>
<dbReference type="Pfam" id="PF02875">
    <property type="entry name" value="Mur_ligase_C"/>
    <property type="match status" value="1"/>
</dbReference>
<evidence type="ECO:0000256" key="18">
    <source>
        <dbReference type="ARBA" id="ARBA00047808"/>
    </source>
</evidence>
<dbReference type="SUPFAM" id="SSF53623">
    <property type="entry name" value="MurD-like peptide ligases, catalytic domain"/>
    <property type="match status" value="1"/>
</dbReference>
<accession>A0ABW1ECL2</accession>
<evidence type="ECO:0000256" key="3">
    <source>
        <dbReference type="ARBA" id="ARBA00005150"/>
    </source>
</evidence>
<dbReference type="Gene3D" id="3.90.190.20">
    <property type="entry name" value="Mur ligase, C-terminal domain"/>
    <property type="match status" value="1"/>
</dbReference>
<comment type="catalytic activity">
    <reaction evidence="18">
        <text>10-formyltetrahydrofolyl-(gamma-L-Glu)(n) + L-glutamate + ATP = 10-formyltetrahydrofolyl-(gamma-L-Glu)(n+1) + ADP + phosphate + H(+)</text>
        <dbReference type="Rhea" id="RHEA:51904"/>
        <dbReference type="Rhea" id="RHEA-COMP:13088"/>
        <dbReference type="Rhea" id="RHEA-COMP:14300"/>
        <dbReference type="ChEBI" id="CHEBI:15378"/>
        <dbReference type="ChEBI" id="CHEBI:29985"/>
        <dbReference type="ChEBI" id="CHEBI:30616"/>
        <dbReference type="ChEBI" id="CHEBI:43474"/>
        <dbReference type="ChEBI" id="CHEBI:134413"/>
        <dbReference type="ChEBI" id="CHEBI:456216"/>
        <dbReference type="EC" id="6.3.2.17"/>
    </reaction>
</comment>
<comment type="pathway">
    <text evidence="3">Cofactor biosynthesis; tetrahydrofolylpolyglutamate biosynthesis.</text>
</comment>
<evidence type="ECO:0000256" key="19">
    <source>
        <dbReference type="ARBA" id="ARBA00049035"/>
    </source>
</evidence>
<evidence type="ECO:0000256" key="20">
    <source>
        <dbReference type="ARBA" id="ARBA00049161"/>
    </source>
</evidence>
<evidence type="ECO:0000256" key="7">
    <source>
        <dbReference type="ARBA" id="ARBA00019357"/>
    </source>
</evidence>
<keyword evidence="9" id="KW-0479">Metal-binding</keyword>
<evidence type="ECO:0000256" key="21">
    <source>
        <dbReference type="PIRNR" id="PIRNR001563"/>
    </source>
</evidence>
<sequence>MSYAEAIDHLSALVPELAPNPSQPRRKFSLDEIGTLCAALGDPQKKFPSVLIAGTNGKGSTASTLAAIARESGLRVGLYTSPHLDRVNERIRIGTPGPEGAIHEITDDDFARAYFRVDDTARKLVAEGGLAHYPSYFELLTAVAFVYFAEPAAGAAPVDLAVLEVGLGGRLDATNIVSPLISVITDISLDHQEWLGSTITLIAREKAGILRANGTLVTLPQHPEANQALGEIATELNVRGINAAVYTPPIGTGPTASYPLEVMGSEIVVDSPLKGAHQHRNIALAIATAVELAGTYHFPITAGSIERGIHATSWPGRLEPVVVAGYPEIVIDVAHNPAGAWALRAALNAADAGSPQVLIFGCLRDKPLAEMTQILFPIFDHVILAPIHSPRATPIEDLVAAAEAVGVAHSATNSVPDAIEAALSLKPARIVISGSVYLVGEARHHLLTLAAPQDLVR</sequence>
<proteinExistence type="inferred from homology"/>
<dbReference type="Proteomes" id="UP001596091">
    <property type="component" value="Unassembled WGS sequence"/>
</dbReference>
<evidence type="ECO:0000256" key="4">
    <source>
        <dbReference type="ARBA" id="ARBA00008276"/>
    </source>
</evidence>
<dbReference type="InterPro" id="IPR036615">
    <property type="entry name" value="Mur_ligase_C_dom_sf"/>
</dbReference>
<dbReference type="GO" id="GO:0016874">
    <property type="term" value="F:ligase activity"/>
    <property type="evidence" value="ECO:0007669"/>
    <property type="project" value="UniProtKB-KW"/>
</dbReference>
<dbReference type="PANTHER" id="PTHR11136:SF0">
    <property type="entry name" value="DIHYDROFOLATE SYNTHETASE-RELATED"/>
    <property type="match status" value="1"/>
</dbReference>
<evidence type="ECO:0000256" key="15">
    <source>
        <dbReference type="ARBA" id="ARBA00030592"/>
    </source>
</evidence>
<dbReference type="InterPro" id="IPR018109">
    <property type="entry name" value="Folylpolyglutamate_synth_CS"/>
</dbReference>
<keyword evidence="10 21" id="KW-0547">Nucleotide-binding</keyword>
<evidence type="ECO:0000256" key="1">
    <source>
        <dbReference type="ARBA" id="ARBA00002714"/>
    </source>
</evidence>
<keyword evidence="11 21" id="KW-0067">ATP-binding</keyword>
<evidence type="ECO:0000256" key="8">
    <source>
        <dbReference type="ARBA" id="ARBA00022598"/>
    </source>
</evidence>
<evidence type="ECO:0000256" key="2">
    <source>
        <dbReference type="ARBA" id="ARBA00004799"/>
    </source>
</evidence>
<dbReference type="PANTHER" id="PTHR11136">
    <property type="entry name" value="FOLYLPOLYGLUTAMATE SYNTHASE-RELATED"/>
    <property type="match status" value="1"/>
</dbReference>
<evidence type="ECO:0000256" key="10">
    <source>
        <dbReference type="ARBA" id="ARBA00022741"/>
    </source>
</evidence>
<comment type="function">
    <text evidence="1">Functions in two distinct reactions of the de novo folate biosynthetic pathway. Catalyzes the addition of a glutamate residue to dihydropteroate (7,8-dihydropteroate or H2Pte) to form dihydrofolate (7,8-dihydrofolate monoglutamate or H2Pte-Glu). Also catalyzes successive additions of L-glutamate to tetrahydrofolate or 10-formyltetrahydrofolate or 5,10-methylenetetrahydrofolate, leading to folylpolyglutamate derivatives.</text>
</comment>
<dbReference type="InterPro" id="IPR004101">
    <property type="entry name" value="Mur_ligase_C"/>
</dbReference>
<feature type="domain" description="Mur ligase C-terminal" evidence="22">
    <location>
        <begin position="316"/>
        <end position="433"/>
    </location>
</feature>
<comment type="catalytic activity">
    <reaction evidence="19">
        <text>(6R)-5,10-methylenetetrahydrofolyl-(gamma-L-Glu)(n) + L-glutamate + ATP = (6R)-5,10-methylenetetrahydrofolyl-(gamma-L-Glu)(n+1) + ADP + phosphate + H(+)</text>
        <dbReference type="Rhea" id="RHEA:51912"/>
        <dbReference type="Rhea" id="RHEA-COMP:13257"/>
        <dbReference type="Rhea" id="RHEA-COMP:13258"/>
        <dbReference type="ChEBI" id="CHEBI:15378"/>
        <dbReference type="ChEBI" id="CHEBI:29985"/>
        <dbReference type="ChEBI" id="CHEBI:30616"/>
        <dbReference type="ChEBI" id="CHEBI:43474"/>
        <dbReference type="ChEBI" id="CHEBI:136572"/>
        <dbReference type="ChEBI" id="CHEBI:456216"/>
        <dbReference type="EC" id="6.3.2.17"/>
    </reaction>
</comment>
<dbReference type="InterPro" id="IPR001645">
    <property type="entry name" value="Folylpolyglutamate_synth"/>
</dbReference>
<evidence type="ECO:0000313" key="24">
    <source>
        <dbReference type="Proteomes" id="UP001596091"/>
    </source>
</evidence>
<dbReference type="NCBIfam" id="TIGR01499">
    <property type="entry name" value="folC"/>
    <property type="match status" value="1"/>
</dbReference>
<dbReference type="Gene3D" id="3.40.1190.10">
    <property type="entry name" value="Mur-like, catalytic domain"/>
    <property type="match status" value="1"/>
</dbReference>
<dbReference type="SUPFAM" id="SSF53244">
    <property type="entry name" value="MurD-like peptide ligases, peptide-binding domain"/>
    <property type="match status" value="1"/>
</dbReference>
<evidence type="ECO:0000256" key="13">
    <source>
        <dbReference type="ARBA" id="ARBA00022909"/>
    </source>
</evidence>
<evidence type="ECO:0000256" key="16">
    <source>
        <dbReference type="ARBA" id="ARBA00032510"/>
    </source>
</evidence>
<comment type="catalytic activity">
    <reaction evidence="20">
        <text>7,8-dihydropteroate + L-glutamate + ATP = 7,8-dihydrofolate + ADP + phosphate + H(+)</text>
        <dbReference type="Rhea" id="RHEA:23584"/>
        <dbReference type="ChEBI" id="CHEBI:15378"/>
        <dbReference type="ChEBI" id="CHEBI:17839"/>
        <dbReference type="ChEBI" id="CHEBI:29985"/>
        <dbReference type="ChEBI" id="CHEBI:30616"/>
        <dbReference type="ChEBI" id="CHEBI:43474"/>
        <dbReference type="ChEBI" id="CHEBI:57451"/>
        <dbReference type="ChEBI" id="CHEBI:456216"/>
        <dbReference type="EC" id="6.3.2.12"/>
    </reaction>
</comment>
<dbReference type="PIRSF" id="PIRSF001563">
    <property type="entry name" value="Folylpolyglu_synth"/>
    <property type="match status" value="1"/>
</dbReference>
<evidence type="ECO:0000256" key="6">
    <source>
        <dbReference type="ARBA" id="ARBA00013025"/>
    </source>
</evidence>
<comment type="pathway">
    <text evidence="2">Cofactor biosynthesis; tetrahydrofolate biosynthesis; 7,8-dihydrofolate from 2-amino-4-hydroxy-6-hydroxymethyl-7,8-dihydropteridine diphosphate and 4-aminobenzoate: step 2/2.</text>
</comment>
<dbReference type="PROSITE" id="PS01012">
    <property type="entry name" value="FOLYLPOLYGLU_SYNT_2"/>
    <property type="match status" value="1"/>
</dbReference>
<organism evidence="23 24">
    <name type="scientific">Acidicapsa dinghuensis</name>
    <dbReference type="NCBI Taxonomy" id="2218256"/>
    <lineage>
        <taxon>Bacteria</taxon>
        <taxon>Pseudomonadati</taxon>
        <taxon>Acidobacteriota</taxon>
        <taxon>Terriglobia</taxon>
        <taxon>Terriglobales</taxon>
        <taxon>Acidobacteriaceae</taxon>
        <taxon>Acidicapsa</taxon>
    </lineage>
</organism>
<keyword evidence="13" id="KW-0289">Folate biosynthesis</keyword>
<evidence type="ECO:0000256" key="11">
    <source>
        <dbReference type="ARBA" id="ARBA00022840"/>
    </source>
</evidence>
<gene>
    <name evidence="23" type="ORF">ACFPT7_00320</name>
</gene>
<comment type="catalytic activity">
    <reaction evidence="17">
        <text>(6S)-5,6,7,8-tetrahydrofolyl-(gamma-L-Glu)(n) + L-glutamate + ATP = (6S)-5,6,7,8-tetrahydrofolyl-(gamma-L-Glu)(n+1) + ADP + phosphate + H(+)</text>
        <dbReference type="Rhea" id="RHEA:10580"/>
        <dbReference type="Rhea" id="RHEA-COMP:14738"/>
        <dbReference type="Rhea" id="RHEA-COMP:14740"/>
        <dbReference type="ChEBI" id="CHEBI:15378"/>
        <dbReference type="ChEBI" id="CHEBI:29985"/>
        <dbReference type="ChEBI" id="CHEBI:30616"/>
        <dbReference type="ChEBI" id="CHEBI:43474"/>
        <dbReference type="ChEBI" id="CHEBI:141005"/>
        <dbReference type="ChEBI" id="CHEBI:456216"/>
        <dbReference type="EC" id="6.3.2.17"/>
    </reaction>
</comment>
<reference evidence="24" key="1">
    <citation type="journal article" date="2019" name="Int. J. Syst. Evol. Microbiol.">
        <title>The Global Catalogue of Microorganisms (GCM) 10K type strain sequencing project: providing services to taxonomists for standard genome sequencing and annotation.</title>
        <authorList>
            <consortium name="The Broad Institute Genomics Platform"/>
            <consortium name="The Broad Institute Genome Sequencing Center for Infectious Disease"/>
            <person name="Wu L."/>
            <person name="Ma J."/>
        </authorList>
    </citation>
    <scope>NUCLEOTIDE SEQUENCE [LARGE SCALE GENOMIC DNA]</scope>
    <source>
        <strain evidence="24">JCM 4087</strain>
    </source>
</reference>
<evidence type="ECO:0000256" key="9">
    <source>
        <dbReference type="ARBA" id="ARBA00022723"/>
    </source>
</evidence>
<evidence type="ECO:0000313" key="23">
    <source>
        <dbReference type="EMBL" id="MFC5860728.1"/>
    </source>
</evidence>
<evidence type="ECO:0000256" key="17">
    <source>
        <dbReference type="ARBA" id="ARBA00047493"/>
    </source>
</evidence>
<dbReference type="EC" id="6.3.2.17" evidence="6"/>
<evidence type="ECO:0000256" key="12">
    <source>
        <dbReference type="ARBA" id="ARBA00022842"/>
    </source>
</evidence>
<keyword evidence="12" id="KW-0460">Magnesium</keyword>
<dbReference type="RefSeq" id="WP_263335259.1">
    <property type="nucleotide sequence ID" value="NZ_JAGSYH010000002.1"/>
</dbReference>